<accession>W6NH97</accession>
<dbReference type="OrthoDB" id="1926775at2"/>
<name>W6NH97_CLOTY</name>
<reference evidence="1 2" key="1">
    <citation type="journal article" date="2015" name="Genome Announc.">
        <title>Draft Genome Sequence of Clostridium tyrobutyricum Strain DIVETGP, Isolated from Cow's Milk for Grana Padano Production.</title>
        <authorList>
            <person name="Soggiu A."/>
            <person name="Piras C."/>
            <person name="Gaiarsa S."/>
            <person name="Sassera D."/>
            <person name="Roncada P."/>
            <person name="Bendixen E."/>
            <person name="Brasca M."/>
            <person name="Bonizzi L."/>
        </authorList>
    </citation>
    <scope>NUCLEOTIDE SEQUENCE [LARGE SCALE GENOMIC DNA]</scope>
    <source>
        <strain evidence="1 2">DIVETGP</strain>
    </source>
</reference>
<dbReference type="EMBL" id="CBXI010000024">
    <property type="protein sequence ID" value="CDL91467.1"/>
    <property type="molecule type" value="Genomic_DNA"/>
</dbReference>
<evidence type="ECO:0008006" key="3">
    <source>
        <dbReference type="Google" id="ProtNLM"/>
    </source>
</evidence>
<dbReference type="RefSeq" id="WP_017895698.1">
    <property type="nucleotide sequence ID" value="NZ_CBXI010000024.1"/>
</dbReference>
<gene>
    <name evidence="1" type="ORF">CTDIVETGP_1537</name>
</gene>
<evidence type="ECO:0000313" key="2">
    <source>
        <dbReference type="Proteomes" id="UP000019482"/>
    </source>
</evidence>
<dbReference type="Proteomes" id="UP000019482">
    <property type="component" value="Unassembled WGS sequence"/>
</dbReference>
<proteinExistence type="predicted"/>
<evidence type="ECO:0000313" key="1">
    <source>
        <dbReference type="EMBL" id="CDL91467.1"/>
    </source>
</evidence>
<protein>
    <recommendedName>
        <fullName evidence="3">Phage protein</fullName>
    </recommendedName>
</protein>
<sequence>MRERLKEFNIQLLYDDGTDTGAIITNYKPPYPAYYRKGVRTISGYTQFQQNFKSDCIIECTLAFQVKGETDEETQKNVETYLMFLNRYFERLTLINEFDVTYKGYIQEQFEPSTPVEGDIYYIAIHLLCNHDVSGWVSDDNGF</sequence>
<keyword evidence="2" id="KW-1185">Reference proteome</keyword>
<comment type="caution">
    <text evidence="1">The sequence shown here is derived from an EMBL/GenBank/DDBJ whole genome shotgun (WGS) entry which is preliminary data.</text>
</comment>
<dbReference type="AlphaFoldDB" id="W6NH97"/>
<dbReference type="GeneID" id="29418891"/>
<organism evidence="1 2">
    <name type="scientific">Clostridium tyrobutyricum DIVETGP</name>
    <dbReference type="NCBI Taxonomy" id="1408889"/>
    <lineage>
        <taxon>Bacteria</taxon>
        <taxon>Bacillati</taxon>
        <taxon>Bacillota</taxon>
        <taxon>Clostridia</taxon>
        <taxon>Eubacteriales</taxon>
        <taxon>Clostridiaceae</taxon>
        <taxon>Clostridium</taxon>
    </lineage>
</organism>